<dbReference type="InterPro" id="IPR051203">
    <property type="entry name" value="Polysaccharide_Synthase-Rel"/>
</dbReference>
<evidence type="ECO:0000256" key="2">
    <source>
        <dbReference type="SAM" id="Phobius"/>
    </source>
</evidence>
<protein>
    <recommendedName>
        <fullName evidence="3">Polysaccharide biosynthesis protein CapD-like domain-containing protein</fullName>
    </recommendedName>
</protein>
<keyword evidence="2" id="KW-0472">Membrane</keyword>
<keyword evidence="2" id="KW-0812">Transmembrane</keyword>
<dbReference type="Pfam" id="PF02719">
    <property type="entry name" value="Polysacc_synt_2"/>
    <property type="match status" value="1"/>
</dbReference>
<dbReference type="InterPro" id="IPR036291">
    <property type="entry name" value="NAD(P)-bd_dom_sf"/>
</dbReference>
<proteinExistence type="inferred from homology"/>
<feature type="transmembrane region" description="Helical" evidence="2">
    <location>
        <begin position="63"/>
        <end position="81"/>
    </location>
</feature>
<dbReference type="PANTHER" id="PTHR43318">
    <property type="entry name" value="UDP-N-ACETYLGLUCOSAMINE 4,6-DEHYDRATASE"/>
    <property type="match status" value="1"/>
</dbReference>
<dbReference type="CDD" id="cd05237">
    <property type="entry name" value="UDP_invert_4-6DH_SDR_e"/>
    <property type="match status" value="1"/>
</dbReference>
<evidence type="ECO:0000256" key="1">
    <source>
        <dbReference type="ARBA" id="ARBA00007430"/>
    </source>
</evidence>
<dbReference type="InterPro" id="IPR003869">
    <property type="entry name" value="Polysac_CapD-like"/>
</dbReference>
<organism evidence="4 5">
    <name type="scientific">Longimonas halophila</name>
    <dbReference type="NCBI Taxonomy" id="1469170"/>
    <lineage>
        <taxon>Bacteria</taxon>
        <taxon>Pseudomonadati</taxon>
        <taxon>Rhodothermota</taxon>
        <taxon>Rhodothermia</taxon>
        <taxon>Rhodothermales</taxon>
        <taxon>Salisaetaceae</taxon>
        <taxon>Longimonas</taxon>
    </lineage>
</organism>
<keyword evidence="2" id="KW-1133">Transmembrane helix</keyword>
<gene>
    <name evidence="4" type="ORF">CRI93_10510</name>
</gene>
<dbReference type="Gene3D" id="3.40.50.720">
    <property type="entry name" value="NAD(P)-binding Rossmann-like Domain"/>
    <property type="match status" value="1"/>
</dbReference>
<keyword evidence="5" id="KW-1185">Reference proteome</keyword>
<evidence type="ECO:0000313" key="4">
    <source>
        <dbReference type="EMBL" id="PEN06247.1"/>
    </source>
</evidence>
<comment type="caution">
    <text evidence="4">The sequence shown here is derived from an EMBL/GenBank/DDBJ whole genome shotgun (WGS) entry which is preliminary data.</text>
</comment>
<name>A0A2H3NK49_9BACT</name>
<feature type="transmembrane region" description="Helical" evidence="2">
    <location>
        <begin position="33"/>
        <end position="51"/>
    </location>
</feature>
<dbReference type="SUPFAM" id="SSF51735">
    <property type="entry name" value="NAD(P)-binding Rossmann-fold domains"/>
    <property type="match status" value="1"/>
</dbReference>
<evidence type="ECO:0000259" key="3">
    <source>
        <dbReference type="Pfam" id="PF02719"/>
    </source>
</evidence>
<accession>A0A2H3NK49</accession>
<evidence type="ECO:0000313" key="5">
    <source>
        <dbReference type="Proteomes" id="UP000221024"/>
    </source>
</evidence>
<feature type="domain" description="Polysaccharide biosynthesis protein CapD-like" evidence="3">
    <location>
        <begin position="157"/>
        <end position="435"/>
    </location>
</feature>
<dbReference type="PANTHER" id="PTHR43318:SF1">
    <property type="entry name" value="POLYSACCHARIDE BIOSYNTHESIS PROTEIN EPSC-RELATED"/>
    <property type="match status" value="1"/>
</dbReference>
<dbReference type="EMBL" id="PDEP01000009">
    <property type="protein sequence ID" value="PEN06247.1"/>
    <property type="molecule type" value="Genomic_DNA"/>
</dbReference>
<dbReference type="AlphaFoldDB" id="A0A2H3NK49"/>
<comment type="similarity">
    <text evidence="1">Belongs to the polysaccharide synthase family.</text>
</comment>
<reference evidence="4 5" key="1">
    <citation type="submission" date="2017-10" db="EMBL/GenBank/DDBJ databases">
        <title>Draft genome of Longimonas halophila.</title>
        <authorList>
            <person name="Goh K.M."/>
            <person name="Shamsir M.S."/>
            <person name="Lim S.W."/>
        </authorList>
    </citation>
    <scope>NUCLEOTIDE SEQUENCE [LARGE SCALE GENOMIC DNA]</scope>
    <source>
        <strain evidence="4 5">KCTC 42399</strain>
    </source>
</reference>
<sequence>MDTTLVALSLWGAAILMSQPVPGVTLLQSPAAVTLGAMLLSLWATGAYQVLARDIHLHRFIRMGGGMVGAVLVATALAYFWDPTQMLPRGVLALHTLMATGGVLGSRALARLAWEHRHTPAPPTPHPAPMTLYDVVDREPPVINTQELRNALADRTVLVTGAGGSIGSELMAQLAHLHPFRLVGVDMSEYNLYRLRHTLDAPTLPENALDLRLADVRTPETMHRIFRQTTPDVVIHTAAYKHVPMMERHPAEAFGNNTQATMQLLRLCEEHQTGQFLFVSTDKAVQPTSVLGATKRLAEWYVRAAQSPVSRSIVRFGNVFGSRGSVVPRFERCLAAGKPIPVTHPDMERYFMSATEACSLIMHTLLLDSHPVYLFRMGEPVRIQDLAEQLVRRWYPNQPTDAMIEHTGRRPGEKMTEALAMPGEATSDTAHPSILGVEGAMPYSRAELDMHIQHVEEQCRHPDASASQLRRLIMNTPSAPPSVPTRS</sequence>
<dbReference type="Proteomes" id="UP000221024">
    <property type="component" value="Unassembled WGS sequence"/>
</dbReference>